<comment type="caution">
    <text evidence="2">The sequence shown here is derived from an EMBL/GenBank/DDBJ whole genome shotgun (WGS) entry which is preliminary data.</text>
</comment>
<dbReference type="EMBL" id="BARS01022893">
    <property type="protein sequence ID" value="GAG05228.1"/>
    <property type="molecule type" value="Genomic_DNA"/>
</dbReference>
<dbReference type="Gene3D" id="1.20.120.520">
    <property type="entry name" value="nmb1532 protein domain like"/>
    <property type="match status" value="1"/>
</dbReference>
<dbReference type="GO" id="GO:0005886">
    <property type="term" value="C:plasma membrane"/>
    <property type="evidence" value="ECO:0007669"/>
    <property type="project" value="TreeGrafter"/>
</dbReference>
<evidence type="ECO:0000259" key="1">
    <source>
        <dbReference type="Pfam" id="PF01814"/>
    </source>
</evidence>
<dbReference type="PANTHER" id="PTHR39966:SF1">
    <property type="entry name" value="HEMERYTHRIN-LIKE DOMAIN-CONTAINING PROTEIN"/>
    <property type="match status" value="1"/>
</dbReference>
<dbReference type="PANTHER" id="PTHR39966">
    <property type="entry name" value="BLL2471 PROTEIN-RELATED"/>
    <property type="match status" value="1"/>
</dbReference>
<evidence type="ECO:0000313" key="2">
    <source>
        <dbReference type="EMBL" id="GAG05228.1"/>
    </source>
</evidence>
<name>X0UY52_9ZZZZ</name>
<dbReference type="Gene3D" id="3.30.450.20">
    <property type="entry name" value="PAS domain"/>
    <property type="match status" value="1"/>
</dbReference>
<gene>
    <name evidence="2" type="ORF">S01H1_36531</name>
</gene>
<dbReference type="AlphaFoldDB" id="X0UY52"/>
<proteinExistence type="predicted"/>
<dbReference type="Pfam" id="PF13596">
    <property type="entry name" value="PAS_10"/>
    <property type="match status" value="1"/>
</dbReference>
<dbReference type="Pfam" id="PF01814">
    <property type="entry name" value="Hemerythrin"/>
    <property type="match status" value="1"/>
</dbReference>
<feature type="non-terminal residue" evidence="2">
    <location>
        <position position="269"/>
    </location>
</feature>
<sequence length="269" mass="30604">PEWKELLMRDHETTEKVFDAGEKAFAAGKPDPSMVKELLRYFVEYVDGCHNKKEENHLFPLLEKRGVSRQDGPLGVMLQEHTRSKELLARLEPLADTYVGGDDSVLHELSLIYAEYITLLKQHFWKENDILYPMGERALSQADGDKVVEGIAATEAAISPDTRAHYYKLADDLMRWGEIEDLCHNLDHDTLGAILNTLPVELSFVDANDTVRYFSHENLPKIFPRTRGAIGMQVQNCHPQKSVHLVNEILADFKAGKREVAEFWIDMGA</sequence>
<accession>X0UY52</accession>
<feature type="non-terminal residue" evidence="2">
    <location>
        <position position="1"/>
    </location>
</feature>
<dbReference type="CDD" id="cd12108">
    <property type="entry name" value="Hr-like"/>
    <property type="match status" value="1"/>
</dbReference>
<organism evidence="2">
    <name type="scientific">marine sediment metagenome</name>
    <dbReference type="NCBI Taxonomy" id="412755"/>
    <lineage>
        <taxon>unclassified sequences</taxon>
        <taxon>metagenomes</taxon>
        <taxon>ecological metagenomes</taxon>
    </lineage>
</organism>
<reference evidence="2" key="1">
    <citation type="journal article" date="2014" name="Front. Microbiol.">
        <title>High frequency of phylogenetically diverse reductive dehalogenase-homologous genes in deep subseafloor sedimentary metagenomes.</title>
        <authorList>
            <person name="Kawai M."/>
            <person name="Futagami T."/>
            <person name="Toyoda A."/>
            <person name="Takaki Y."/>
            <person name="Nishi S."/>
            <person name="Hori S."/>
            <person name="Arai W."/>
            <person name="Tsubouchi T."/>
            <person name="Morono Y."/>
            <person name="Uchiyama I."/>
            <person name="Ito T."/>
            <person name="Fujiyama A."/>
            <person name="Inagaki F."/>
            <person name="Takami H."/>
        </authorList>
    </citation>
    <scope>NUCLEOTIDE SEQUENCE</scope>
    <source>
        <strain evidence="2">Expedition CK06-06</strain>
    </source>
</reference>
<dbReference type="InterPro" id="IPR012312">
    <property type="entry name" value="Hemerythrin-like"/>
</dbReference>
<feature type="domain" description="Hemerythrin-like" evidence="1">
    <location>
        <begin position="5"/>
        <end position="134"/>
    </location>
</feature>
<protein>
    <recommendedName>
        <fullName evidence="1">Hemerythrin-like domain-containing protein</fullName>
    </recommendedName>
</protein>